<evidence type="ECO:0000313" key="3">
    <source>
        <dbReference type="Proteomes" id="UP000275408"/>
    </source>
</evidence>
<name>A0A3M6UP29_POCDA</name>
<dbReference type="Proteomes" id="UP000275408">
    <property type="component" value="Unassembled WGS sequence"/>
</dbReference>
<feature type="compositionally biased region" description="Basic and acidic residues" evidence="1">
    <location>
        <begin position="176"/>
        <end position="190"/>
    </location>
</feature>
<sequence>MVKLLRVNLPSETLIELTREPISTRISLSVKTNIGLNKTIRNTSSTTNQSIISNQNTLVAKQNETQNHTETKKSKSDRISKGARRDSEPSRLPWKKILNLLNKSIAIQSVRNEITSILFQGQSYLLQNGEKADMKEYKKRRRGNSEFRNKQNRALREKRLENIEKKRGSQRWVSNKCKESNPDHIRELNK</sequence>
<dbReference type="EMBL" id="RCHS01001120">
    <property type="protein sequence ID" value="RMX55108.1"/>
    <property type="molecule type" value="Genomic_DNA"/>
</dbReference>
<keyword evidence="3" id="KW-1185">Reference proteome</keyword>
<evidence type="ECO:0000313" key="2">
    <source>
        <dbReference type="EMBL" id="RMX55108.1"/>
    </source>
</evidence>
<reference evidence="2 3" key="1">
    <citation type="journal article" date="2018" name="Sci. Rep.">
        <title>Comparative analysis of the Pocillopora damicornis genome highlights role of immune system in coral evolution.</title>
        <authorList>
            <person name="Cunning R."/>
            <person name="Bay R.A."/>
            <person name="Gillette P."/>
            <person name="Baker A.C."/>
            <person name="Traylor-Knowles N."/>
        </authorList>
    </citation>
    <scope>NUCLEOTIDE SEQUENCE [LARGE SCALE GENOMIC DNA]</scope>
    <source>
        <strain evidence="2">RSMAS</strain>
        <tissue evidence="2">Whole animal</tissue>
    </source>
</reference>
<feature type="compositionally biased region" description="Basic and acidic residues" evidence="1">
    <location>
        <begin position="67"/>
        <end position="88"/>
    </location>
</feature>
<evidence type="ECO:0000256" key="1">
    <source>
        <dbReference type="SAM" id="MobiDB-lite"/>
    </source>
</evidence>
<feature type="region of interest" description="Disordered" evidence="1">
    <location>
        <begin position="136"/>
        <end position="190"/>
    </location>
</feature>
<feature type="region of interest" description="Disordered" evidence="1">
    <location>
        <begin position="62"/>
        <end position="88"/>
    </location>
</feature>
<proteinExistence type="predicted"/>
<comment type="caution">
    <text evidence="2">The sequence shown here is derived from an EMBL/GenBank/DDBJ whole genome shotgun (WGS) entry which is preliminary data.</text>
</comment>
<protein>
    <submittedName>
        <fullName evidence="2">Uncharacterized protein</fullName>
    </submittedName>
</protein>
<feature type="compositionally biased region" description="Basic and acidic residues" evidence="1">
    <location>
        <begin position="143"/>
        <end position="167"/>
    </location>
</feature>
<gene>
    <name evidence="2" type="ORF">pdam_00022771</name>
</gene>
<accession>A0A3M6UP29</accession>
<organism evidence="2 3">
    <name type="scientific">Pocillopora damicornis</name>
    <name type="common">Cauliflower coral</name>
    <name type="synonym">Millepora damicornis</name>
    <dbReference type="NCBI Taxonomy" id="46731"/>
    <lineage>
        <taxon>Eukaryota</taxon>
        <taxon>Metazoa</taxon>
        <taxon>Cnidaria</taxon>
        <taxon>Anthozoa</taxon>
        <taxon>Hexacorallia</taxon>
        <taxon>Scleractinia</taxon>
        <taxon>Astrocoeniina</taxon>
        <taxon>Pocilloporidae</taxon>
        <taxon>Pocillopora</taxon>
    </lineage>
</organism>
<dbReference type="AlphaFoldDB" id="A0A3M6UP29"/>